<keyword evidence="1" id="KW-0812">Transmembrane</keyword>
<keyword evidence="1" id="KW-1133">Transmembrane helix</keyword>
<keyword evidence="3" id="KW-1185">Reference proteome</keyword>
<organism evidence="2 3">
    <name type="scientific">Calycomorphotria hydatis</name>
    <dbReference type="NCBI Taxonomy" id="2528027"/>
    <lineage>
        <taxon>Bacteria</taxon>
        <taxon>Pseudomonadati</taxon>
        <taxon>Planctomycetota</taxon>
        <taxon>Planctomycetia</taxon>
        <taxon>Planctomycetales</taxon>
        <taxon>Planctomycetaceae</taxon>
        <taxon>Calycomorphotria</taxon>
    </lineage>
</organism>
<gene>
    <name evidence="2" type="ORF">V22_42100</name>
</gene>
<evidence type="ECO:0000313" key="3">
    <source>
        <dbReference type="Proteomes" id="UP000319976"/>
    </source>
</evidence>
<keyword evidence="1" id="KW-0472">Membrane</keyword>
<feature type="transmembrane region" description="Helical" evidence="1">
    <location>
        <begin position="52"/>
        <end position="74"/>
    </location>
</feature>
<protein>
    <submittedName>
        <fullName evidence="2">Uncharacterized protein</fullName>
    </submittedName>
</protein>
<dbReference type="AlphaFoldDB" id="A0A517TEZ4"/>
<feature type="transmembrane region" description="Helical" evidence="1">
    <location>
        <begin position="80"/>
        <end position="100"/>
    </location>
</feature>
<dbReference type="Proteomes" id="UP000319976">
    <property type="component" value="Chromosome"/>
</dbReference>
<dbReference type="KEGG" id="chya:V22_42100"/>
<dbReference type="EMBL" id="CP036316">
    <property type="protein sequence ID" value="QDT66938.1"/>
    <property type="molecule type" value="Genomic_DNA"/>
</dbReference>
<accession>A0A517TEZ4</accession>
<sequence>MEQITSHGTNEYYPVTATFVRGKPEPPSHDSIMNHSQMPEPVENPAYTEPPLVTPTTILVLSGFLFGMLAGDLLPPSDHMLLFAAAAAGVVSYAGLAYAAHRRRLARIHSYEQELAERLEHRMERYTPPVSKVPRTTIEEQLELLEKEVNSANKVAEQQPTAL</sequence>
<evidence type="ECO:0000313" key="2">
    <source>
        <dbReference type="EMBL" id="QDT66938.1"/>
    </source>
</evidence>
<proteinExistence type="predicted"/>
<reference evidence="2 3" key="1">
    <citation type="submission" date="2019-02" db="EMBL/GenBank/DDBJ databases">
        <title>Deep-cultivation of Planctomycetes and their phenomic and genomic characterization uncovers novel biology.</title>
        <authorList>
            <person name="Wiegand S."/>
            <person name="Jogler M."/>
            <person name="Boedeker C."/>
            <person name="Pinto D."/>
            <person name="Vollmers J."/>
            <person name="Rivas-Marin E."/>
            <person name="Kohn T."/>
            <person name="Peeters S.H."/>
            <person name="Heuer A."/>
            <person name="Rast P."/>
            <person name="Oberbeckmann S."/>
            <person name="Bunk B."/>
            <person name="Jeske O."/>
            <person name="Meyerdierks A."/>
            <person name="Storesund J.E."/>
            <person name="Kallscheuer N."/>
            <person name="Luecker S."/>
            <person name="Lage O.M."/>
            <person name="Pohl T."/>
            <person name="Merkel B.J."/>
            <person name="Hornburger P."/>
            <person name="Mueller R.-W."/>
            <person name="Bruemmer F."/>
            <person name="Labrenz M."/>
            <person name="Spormann A.M."/>
            <person name="Op den Camp H."/>
            <person name="Overmann J."/>
            <person name="Amann R."/>
            <person name="Jetten M.S.M."/>
            <person name="Mascher T."/>
            <person name="Medema M.H."/>
            <person name="Devos D.P."/>
            <person name="Kaster A.-K."/>
            <person name="Ovreas L."/>
            <person name="Rohde M."/>
            <person name="Galperin M.Y."/>
            <person name="Jogler C."/>
        </authorList>
    </citation>
    <scope>NUCLEOTIDE SEQUENCE [LARGE SCALE GENOMIC DNA]</scope>
    <source>
        <strain evidence="2 3">V22</strain>
    </source>
</reference>
<evidence type="ECO:0000256" key="1">
    <source>
        <dbReference type="SAM" id="Phobius"/>
    </source>
</evidence>
<name>A0A517TEZ4_9PLAN</name>